<dbReference type="GO" id="GO:0004364">
    <property type="term" value="F:glutathione transferase activity"/>
    <property type="evidence" value="ECO:0007669"/>
    <property type="project" value="UniProtKB-EC"/>
</dbReference>
<dbReference type="SUPFAM" id="SSF52833">
    <property type="entry name" value="Thioredoxin-like"/>
    <property type="match status" value="1"/>
</dbReference>
<evidence type="ECO:0000256" key="4">
    <source>
        <dbReference type="ARBA" id="ARBA00047960"/>
    </source>
</evidence>
<sequence>MSQIQLYSAILCPFAHRVRLTLQAKGIPFESIEIDLQNKPTNFLEISPYGKVPVLKHGDNRVWESAIVNEYLEETFPDPPLLPTEPMQRSRARIWINFADTRLFATTGKLLYGRDPHPRALLTELTEDLLFMEHEGLHKNPASTPYWLGTGLSLVDLTFHPWFEQIAVLEHFRGFGWPSGLDRLQEWHAAVAQHEAVRSIANSPEFYLECYGRLVQAKF</sequence>
<dbReference type="InterPro" id="IPR036282">
    <property type="entry name" value="Glutathione-S-Trfase_C_sf"/>
</dbReference>
<dbReference type="Proteomes" id="UP000238937">
    <property type="component" value="Unassembled WGS sequence"/>
</dbReference>
<comment type="caution">
    <text evidence="7">The sequence shown here is derived from an EMBL/GenBank/DDBJ whole genome shotgun (WGS) entry which is preliminary data.</text>
</comment>
<evidence type="ECO:0000256" key="2">
    <source>
        <dbReference type="ARBA" id="ARBA00022679"/>
    </source>
</evidence>
<dbReference type="Gene3D" id="1.20.1050.10">
    <property type="match status" value="1"/>
</dbReference>
<dbReference type="SFLD" id="SFLDG00358">
    <property type="entry name" value="Main_(cytGST)"/>
    <property type="match status" value="1"/>
</dbReference>
<gene>
    <name evidence="7" type="ORF">C7B77_20430</name>
</gene>
<dbReference type="InterPro" id="IPR045073">
    <property type="entry name" value="Omega/Tau-like"/>
</dbReference>
<dbReference type="Pfam" id="PF13410">
    <property type="entry name" value="GST_C_2"/>
    <property type="match status" value="1"/>
</dbReference>
<reference evidence="7 8" key="1">
    <citation type="submission" date="2018-03" db="EMBL/GenBank/DDBJ databases">
        <title>The ancient ancestry and fast evolution of plastids.</title>
        <authorList>
            <person name="Moore K.R."/>
            <person name="Magnabosco C."/>
            <person name="Momper L."/>
            <person name="Gold D.A."/>
            <person name="Bosak T."/>
            <person name="Fournier G.P."/>
        </authorList>
    </citation>
    <scope>NUCLEOTIDE SEQUENCE [LARGE SCALE GENOMIC DNA]</scope>
    <source>
        <strain evidence="7 8">CCALA 037</strain>
    </source>
</reference>
<protein>
    <recommendedName>
        <fullName evidence="1">glutathione transferase</fullName>
        <ecNumber evidence="1">2.5.1.18</ecNumber>
    </recommendedName>
</protein>
<dbReference type="GO" id="GO:0045174">
    <property type="term" value="F:glutathione dehydrogenase (ascorbate) activity"/>
    <property type="evidence" value="ECO:0007669"/>
    <property type="project" value="UniProtKB-ARBA"/>
</dbReference>
<dbReference type="InterPro" id="IPR040079">
    <property type="entry name" value="Glutathione_S-Trfase"/>
</dbReference>
<name>A0A2T1G5J4_9CYAN</name>
<dbReference type="Gene3D" id="3.40.30.10">
    <property type="entry name" value="Glutaredoxin"/>
    <property type="match status" value="1"/>
</dbReference>
<dbReference type="PROSITE" id="PS51354">
    <property type="entry name" value="GLUTAREDOXIN_2"/>
    <property type="match status" value="1"/>
</dbReference>
<dbReference type="Pfam" id="PF13417">
    <property type="entry name" value="GST_N_3"/>
    <property type="match status" value="1"/>
</dbReference>
<keyword evidence="8" id="KW-1185">Reference proteome</keyword>
<organism evidence="7 8">
    <name type="scientific">Chamaesiphon polymorphus CCALA 037</name>
    <dbReference type="NCBI Taxonomy" id="2107692"/>
    <lineage>
        <taxon>Bacteria</taxon>
        <taxon>Bacillati</taxon>
        <taxon>Cyanobacteriota</taxon>
        <taxon>Cyanophyceae</taxon>
        <taxon>Gomontiellales</taxon>
        <taxon>Chamaesiphonaceae</taxon>
        <taxon>Chamaesiphon</taxon>
    </lineage>
</organism>
<proteinExistence type="predicted"/>
<dbReference type="EC" id="2.5.1.18" evidence="1"/>
<dbReference type="PRINTS" id="PR01625">
    <property type="entry name" value="GSTRNSFRASEO"/>
</dbReference>
<dbReference type="InterPro" id="IPR010987">
    <property type="entry name" value="Glutathione-S-Trfase_C-like"/>
</dbReference>
<dbReference type="SFLD" id="SFLDG01152">
    <property type="entry name" value="Main.3:_Omega-_and_Tau-like"/>
    <property type="match status" value="1"/>
</dbReference>
<dbReference type="EMBL" id="PVWO01000324">
    <property type="protein sequence ID" value="PSB52509.1"/>
    <property type="molecule type" value="Genomic_DNA"/>
</dbReference>
<dbReference type="InterPro" id="IPR004045">
    <property type="entry name" value="Glutathione_S-Trfase_N"/>
</dbReference>
<dbReference type="PROSITE" id="PS50405">
    <property type="entry name" value="GST_CTER"/>
    <property type="match status" value="1"/>
</dbReference>
<keyword evidence="3" id="KW-0560">Oxidoreductase</keyword>
<dbReference type="InterPro" id="IPR036249">
    <property type="entry name" value="Thioredoxin-like_sf"/>
</dbReference>
<dbReference type="FunFam" id="3.40.30.10:FF:000123">
    <property type="entry name" value="Glutathione transferase o1"/>
    <property type="match status" value="1"/>
</dbReference>
<evidence type="ECO:0000256" key="1">
    <source>
        <dbReference type="ARBA" id="ARBA00012452"/>
    </source>
</evidence>
<evidence type="ECO:0000313" key="8">
    <source>
        <dbReference type="Proteomes" id="UP000238937"/>
    </source>
</evidence>
<feature type="domain" description="GST C-terminal" evidence="6">
    <location>
        <begin position="85"/>
        <end position="214"/>
    </location>
</feature>
<dbReference type="InterPro" id="IPR050983">
    <property type="entry name" value="GST_Omega/HSP26"/>
</dbReference>
<comment type="catalytic activity">
    <reaction evidence="4">
        <text>RX + glutathione = an S-substituted glutathione + a halide anion + H(+)</text>
        <dbReference type="Rhea" id="RHEA:16437"/>
        <dbReference type="ChEBI" id="CHEBI:15378"/>
        <dbReference type="ChEBI" id="CHEBI:16042"/>
        <dbReference type="ChEBI" id="CHEBI:17792"/>
        <dbReference type="ChEBI" id="CHEBI:57925"/>
        <dbReference type="ChEBI" id="CHEBI:90779"/>
        <dbReference type="EC" id="2.5.1.18"/>
    </reaction>
</comment>
<dbReference type="SFLD" id="SFLDS00019">
    <property type="entry name" value="Glutathione_Transferase_(cytos"/>
    <property type="match status" value="1"/>
</dbReference>
<dbReference type="SUPFAM" id="SSF47616">
    <property type="entry name" value="GST C-terminal domain-like"/>
    <property type="match status" value="1"/>
</dbReference>
<keyword evidence="2 7" id="KW-0808">Transferase</keyword>
<evidence type="ECO:0000313" key="7">
    <source>
        <dbReference type="EMBL" id="PSB52509.1"/>
    </source>
</evidence>
<evidence type="ECO:0000259" key="6">
    <source>
        <dbReference type="PROSITE" id="PS50405"/>
    </source>
</evidence>
<dbReference type="PANTHER" id="PTHR43968">
    <property type="match status" value="1"/>
</dbReference>
<evidence type="ECO:0000259" key="5">
    <source>
        <dbReference type="PROSITE" id="PS50404"/>
    </source>
</evidence>
<evidence type="ECO:0000256" key="3">
    <source>
        <dbReference type="ARBA" id="ARBA00023002"/>
    </source>
</evidence>
<feature type="domain" description="GST N-terminal" evidence="5">
    <location>
        <begin position="2"/>
        <end position="80"/>
    </location>
</feature>
<dbReference type="PROSITE" id="PS50404">
    <property type="entry name" value="GST_NTER"/>
    <property type="match status" value="1"/>
</dbReference>
<dbReference type="InterPro" id="IPR005442">
    <property type="entry name" value="GST_omega"/>
</dbReference>
<dbReference type="GO" id="GO:0005737">
    <property type="term" value="C:cytoplasm"/>
    <property type="evidence" value="ECO:0007669"/>
    <property type="project" value="InterPro"/>
</dbReference>
<dbReference type="OrthoDB" id="508763at2"/>
<accession>A0A2T1G5J4</accession>
<dbReference type="AlphaFoldDB" id="A0A2T1G5J4"/>
<dbReference type="PANTHER" id="PTHR43968:SF6">
    <property type="entry name" value="GLUTATHIONE S-TRANSFERASE OMEGA"/>
    <property type="match status" value="1"/>
</dbReference>